<dbReference type="Proteomes" id="UP000002654">
    <property type="component" value="Chromosome"/>
</dbReference>
<reference evidence="1 2" key="1">
    <citation type="journal article" date="2011" name="PLoS ONE">
        <title>The complete genome sequence of Thermoproteus tenax: a physiologically versatile member of the Crenarchaeota.</title>
        <authorList>
            <person name="Siebers B."/>
            <person name="Zaparty M."/>
            <person name="Raddatz G."/>
            <person name="Tjaden B."/>
            <person name="Albers S.V."/>
            <person name="Bell S.D."/>
            <person name="Blombach F."/>
            <person name="Kletzin A."/>
            <person name="Kyrpides N."/>
            <person name="Lanz C."/>
            <person name="Plagens A."/>
            <person name="Rampp M."/>
            <person name="Rosinus A."/>
            <person name="von Jan M."/>
            <person name="Makarova K.S."/>
            <person name="Klenk H.P."/>
            <person name="Schuster S.C."/>
            <person name="Hensel R."/>
        </authorList>
    </citation>
    <scope>NUCLEOTIDE SEQUENCE [LARGE SCALE GENOMIC DNA]</scope>
    <source>
        <strain evidence="2">ATCC 35583 / DSM 2078 / JCM 9277 / NBRC 100435 / Kra 1</strain>
    </source>
</reference>
<protein>
    <submittedName>
        <fullName evidence="1">Uncharacterized protein</fullName>
    </submittedName>
</protein>
<dbReference type="AlphaFoldDB" id="G4RNV6"/>
<dbReference type="KEGG" id="ttn:TTX_0586"/>
<dbReference type="PATRIC" id="fig|768679.9.peg.600"/>
<organism evidence="1 2">
    <name type="scientific">Thermoproteus tenax (strain ATCC 35583 / DSM 2078 / JCM 9277 / NBRC 100435 / Kra 1)</name>
    <dbReference type="NCBI Taxonomy" id="768679"/>
    <lineage>
        <taxon>Archaea</taxon>
        <taxon>Thermoproteota</taxon>
        <taxon>Thermoprotei</taxon>
        <taxon>Thermoproteales</taxon>
        <taxon>Thermoproteaceae</taxon>
        <taxon>Thermoproteus</taxon>
    </lineage>
</organism>
<gene>
    <name evidence="1" type="ordered locus">TTX_0586</name>
</gene>
<evidence type="ECO:0000313" key="1">
    <source>
        <dbReference type="EMBL" id="CCC81250.1"/>
    </source>
</evidence>
<dbReference type="RefSeq" id="WP_014126507.1">
    <property type="nucleotide sequence ID" value="NC_016070.1"/>
</dbReference>
<dbReference type="OrthoDB" id="25061at2157"/>
<dbReference type="STRING" id="768679.TTX_0586"/>
<keyword evidence="2" id="KW-1185">Reference proteome</keyword>
<dbReference type="GeneID" id="11263586"/>
<sequence length="116" mass="13667">MDPIKALRYRFTRYCVNRAYVNIDLSNKSAEFINFLDDLVEDIRDLEKVLEEDPSKIDEIFTVTLLEKFNELKERDREVAKAFFSNILRNCLDLEEVAESPLGRTIYELLAKIEQS</sequence>
<name>G4RNV6_THETK</name>
<dbReference type="EMBL" id="FN869859">
    <property type="protein sequence ID" value="CCC81250.1"/>
    <property type="molecule type" value="Genomic_DNA"/>
</dbReference>
<dbReference type="PaxDb" id="768679-TTX_0586"/>
<dbReference type="HOGENOM" id="CLU_2091428_0_0_2"/>
<dbReference type="eggNOG" id="arCOG05696">
    <property type="taxonomic scope" value="Archaea"/>
</dbReference>
<proteinExistence type="predicted"/>
<accession>G4RNV6</accession>
<evidence type="ECO:0000313" key="2">
    <source>
        <dbReference type="Proteomes" id="UP000002654"/>
    </source>
</evidence>